<keyword evidence="1" id="KW-0732">Signal</keyword>
<dbReference type="EMBL" id="JAULSY010000128">
    <property type="protein sequence ID" value="KAK0663510.1"/>
    <property type="molecule type" value="Genomic_DNA"/>
</dbReference>
<dbReference type="Proteomes" id="UP001174997">
    <property type="component" value="Unassembled WGS sequence"/>
</dbReference>
<dbReference type="AlphaFoldDB" id="A0AA39Z501"/>
<feature type="signal peptide" evidence="1">
    <location>
        <begin position="1"/>
        <end position="18"/>
    </location>
</feature>
<name>A0AA39Z501_9PEZI</name>
<comment type="caution">
    <text evidence="2">The sequence shown here is derived from an EMBL/GenBank/DDBJ whole genome shotgun (WGS) entry which is preliminary data.</text>
</comment>
<reference evidence="2" key="1">
    <citation type="submission" date="2023-06" db="EMBL/GenBank/DDBJ databases">
        <title>Genome-scale phylogeny and comparative genomics of the fungal order Sordariales.</title>
        <authorList>
            <consortium name="Lawrence Berkeley National Laboratory"/>
            <person name="Hensen N."/>
            <person name="Bonometti L."/>
            <person name="Westerberg I."/>
            <person name="Brannstrom I.O."/>
            <person name="Guillou S."/>
            <person name="Cros-Aarteil S."/>
            <person name="Calhoun S."/>
            <person name="Haridas S."/>
            <person name="Kuo A."/>
            <person name="Mondo S."/>
            <person name="Pangilinan J."/>
            <person name="Riley R."/>
            <person name="Labutti K."/>
            <person name="Andreopoulos B."/>
            <person name="Lipzen A."/>
            <person name="Chen C."/>
            <person name="Yanf M."/>
            <person name="Daum C."/>
            <person name="Ng V."/>
            <person name="Clum A."/>
            <person name="Steindorff A."/>
            <person name="Ohm R."/>
            <person name="Martin F."/>
            <person name="Silar P."/>
            <person name="Natvig D."/>
            <person name="Lalanne C."/>
            <person name="Gautier V."/>
            <person name="Ament-Velasquez S.L."/>
            <person name="Kruys A."/>
            <person name="Hutchinson M.I."/>
            <person name="Powell A.J."/>
            <person name="Barry K."/>
            <person name="Miller A.N."/>
            <person name="Grigoriev I.V."/>
            <person name="Debuchy R."/>
            <person name="Gladieux P."/>
            <person name="Thoren M.H."/>
            <person name="Johannesson H."/>
        </authorList>
    </citation>
    <scope>NUCLEOTIDE SEQUENCE</scope>
    <source>
        <strain evidence="2">CBS 307.81</strain>
    </source>
</reference>
<evidence type="ECO:0000256" key="1">
    <source>
        <dbReference type="SAM" id="SignalP"/>
    </source>
</evidence>
<organism evidence="2 3">
    <name type="scientific">Cercophora samala</name>
    <dbReference type="NCBI Taxonomy" id="330535"/>
    <lineage>
        <taxon>Eukaryota</taxon>
        <taxon>Fungi</taxon>
        <taxon>Dikarya</taxon>
        <taxon>Ascomycota</taxon>
        <taxon>Pezizomycotina</taxon>
        <taxon>Sordariomycetes</taxon>
        <taxon>Sordariomycetidae</taxon>
        <taxon>Sordariales</taxon>
        <taxon>Lasiosphaeriaceae</taxon>
        <taxon>Cercophora</taxon>
    </lineage>
</organism>
<feature type="chain" id="PRO_5041270009" description="Secreted protein" evidence="1">
    <location>
        <begin position="19"/>
        <end position="208"/>
    </location>
</feature>
<dbReference type="PANTHER" id="PTHR35605:SF1">
    <property type="entry name" value="ECP2 EFFECTOR PROTEIN DOMAIN-CONTAINING PROTEIN-RELATED"/>
    <property type="match status" value="1"/>
</dbReference>
<gene>
    <name evidence="2" type="ORF">QBC41DRAFT_23981</name>
</gene>
<proteinExistence type="predicted"/>
<accession>A0AA39Z501</accession>
<dbReference type="PANTHER" id="PTHR35605">
    <property type="entry name" value="ECP2 EFFECTOR PROTEIN DOMAIN-CONTAINING PROTEIN-RELATED"/>
    <property type="match status" value="1"/>
</dbReference>
<evidence type="ECO:0000313" key="2">
    <source>
        <dbReference type="EMBL" id="KAK0663510.1"/>
    </source>
</evidence>
<keyword evidence="3" id="KW-1185">Reference proteome</keyword>
<evidence type="ECO:0008006" key="4">
    <source>
        <dbReference type="Google" id="ProtNLM"/>
    </source>
</evidence>
<protein>
    <recommendedName>
        <fullName evidence="4">Secreted protein</fullName>
    </recommendedName>
</protein>
<evidence type="ECO:0000313" key="3">
    <source>
        <dbReference type="Proteomes" id="UP001174997"/>
    </source>
</evidence>
<sequence>MLTSLVSGMLLAATSVMAIPASLQGLISTDITWTGQVVANGPMVNFTGPSLRIIEQQIAAVYPGFTWATAPQPEDDFSLSGLNVDDTQDDTNPSMLSCWEGGAGDADASHITDGIYYLKTVPGYCTNGAGSSNCGQISCSYNSAILWCNNNKHTYTTHCKSLAKYAQAIVNGCQRITRDSAHDTLWTRGTQGDEHGISVIAAKPVVDC</sequence>